<gene>
    <name evidence="2" type="ORF">TrVE_jg1533</name>
</gene>
<keyword evidence="3" id="KW-1185">Reference proteome</keyword>
<comment type="caution">
    <text evidence="2">The sequence shown here is derived from an EMBL/GenBank/DDBJ whole genome shotgun (WGS) entry which is preliminary data.</text>
</comment>
<evidence type="ECO:0000256" key="1">
    <source>
        <dbReference type="SAM" id="MobiDB-lite"/>
    </source>
</evidence>
<feature type="compositionally biased region" description="Low complexity" evidence="1">
    <location>
        <begin position="289"/>
        <end position="309"/>
    </location>
</feature>
<protein>
    <recommendedName>
        <fullName evidence="4">AP2/ERF domain-containing protein</fullName>
    </recommendedName>
</protein>
<organism evidence="2 3">
    <name type="scientific">Triparma verrucosa</name>
    <dbReference type="NCBI Taxonomy" id="1606542"/>
    <lineage>
        <taxon>Eukaryota</taxon>
        <taxon>Sar</taxon>
        <taxon>Stramenopiles</taxon>
        <taxon>Ochrophyta</taxon>
        <taxon>Bolidophyceae</taxon>
        <taxon>Parmales</taxon>
        <taxon>Triparmaceae</taxon>
        <taxon>Triparma</taxon>
    </lineage>
</organism>
<proteinExistence type="predicted"/>
<feature type="region of interest" description="Disordered" evidence="1">
    <location>
        <begin position="216"/>
        <end position="329"/>
    </location>
</feature>
<dbReference type="Proteomes" id="UP001165160">
    <property type="component" value="Unassembled WGS sequence"/>
</dbReference>
<evidence type="ECO:0000313" key="3">
    <source>
        <dbReference type="Proteomes" id="UP001165160"/>
    </source>
</evidence>
<reference evidence="3" key="1">
    <citation type="journal article" date="2023" name="Commun. Biol.">
        <title>Genome analysis of Parmales, the sister group of diatoms, reveals the evolutionary specialization of diatoms from phago-mixotrophs to photoautotrophs.</title>
        <authorList>
            <person name="Ban H."/>
            <person name="Sato S."/>
            <person name="Yoshikawa S."/>
            <person name="Yamada K."/>
            <person name="Nakamura Y."/>
            <person name="Ichinomiya M."/>
            <person name="Sato N."/>
            <person name="Blanc-Mathieu R."/>
            <person name="Endo H."/>
            <person name="Kuwata A."/>
            <person name="Ogata H."/>
        </authorList>
    </citation>
    <scope>NUCLEOTIDE SEQUENCE [LARGE SCALE GENOMIC DNA]</scope>
    <source>
        <strain evidence="3">NIES 3699</strain>
    </source>
</reference>
<evidence type="ECO:0000313" key="2">
    <source>
        <dbReference type="EMBL" id="GMI04307.1"/>
    </source>
</evidence>
<dbReference type="AlphaFoldDB" id="A0A9W7C6R6"/>
<accession>A0A9W7C6R6</accession>
<name>A0A9W7C6R6_9STRA</name>
<evidence type="ECO:0008006" key="4">
    <source>
        <dbReference type="Google" id="ProtNLM"/>
    </source>
</evidence>
<dbReference type="EMBL" id="BRXX01000314">
    <property type="protein sequence ID" value="GMI04307.1"/>
    <property type="molecule type" value="Genomic_DNA"/>
</dbReference>
<sequence>MPDISWNFLLPGSGTHTFRWTGSNAYIDNSLIKMSKHTSPSYTYSFEGVDIRLERKHGTNSMEPVKWKLKVNGRLVEEHVLSKDGTRDFKNAQEGSYQIATHFTPVGKPRAIWVFLAKEKSHNVSICHDHNTGRVELTLDGQLVSGRKYKILDSGIKLDFAIGVLSGSVKVTPNMFSFKYECVCNGCVLKPCHTMKKGAIDVEPIDVTQGGTTLIGGMAEEVPKSKSTVGWTSGEGEALQSDDDVDEKGVSKPPASALAEAKFSDSEEEDEEEDSSDESKHNGGAAKATPSNGNSTNSTNSTNTTNSNSKKTVVIAATNNSAAPGTSFDYANYEPTLPRGVHKEDNGYSAGVTVKGRFLNLGTFDTVEEAAEAYAEGLARYKRK</sequence>
<feature type="compositionally biased region" description="Acidic residues" evidence="1">
    <location>
        <begin position="266"/>
        <end position="276"/>
    </location>
</feature>